<dbReference type="Gene3D" id="3.40.30.10">
    <property type="entry name" value="Glutaredoxin"/>
    <property type="match status" value="1"/>
</dbReference>
<evidence type="ECO:0008006" key="9">
    <source>
        <dbReference type="Google" id="ProtNLM"/>
    </source>
</evidence>
<gene>
    <name evidence="7" type="ORF">TrST_g1865</name>
</gene>
<keyword evidence="5" id="KW-0325">Glycoprotein</keyword>
<dbReference type="PANTHER" id="PTHR13234">
    <property type="entry name" value="GAMMA-INTERFERON INDUCIBLE LYSOSOMAL THIOL REDUCTASE GILT"/>
    <property type="match status" value="1"/>
</dbReference>
<keyword evidence="3" id="KW-0964">Secreted</keyword>
<evidence type="ECO:0000256" key="5">
    <source>
        <dbReference type="ARBA" id="ARBA00023180"/>
    </source>
</evidence>
<evidence type="ECO:0000256" key="4">
    <source>
        <dbReference type="ARBA" id="ARBA00022729"/>
    </source>
</evidence>
<proteinExistence type="inferred from homology"/>
<dbReference type="PANTHER" id="PTHR13234:SF8">
    <property type="entry name" value="GAMMA-INTERFERON-INDUCIBLE LYSOSOMAL THIOL REDUCTASE"/>
    <property type="match status" value="1"/>
</dbReference>
<comment type="subcellular location">
    <subcellularLocation>
        <location evidence="1">Secreted</location>
    </subcellularLocation>
</comment>
<evidence type="ECO:0000313" key="8">
    <source>
        <dbReference type="Proteomes" id="UP001165085"/>
    </source>
</evidence>
<dbReference type="Proteomes" id="UP001165085">
    <property type="component" value="Unassembled WGS sequence"/>
</dbReference>
<keyword evidence="8" id="KW-1185">Reference proteome</keyword>
<evidence type="ECO:0000256" key="3">
    <source>
        <dbReference type="ARBA" id="ARBA00022525"/>
    </source>
</evidence>
<comment type="caution">
    <text evidence="7">The sequence shown here is derived from an EMBL/GenBank/DDBJ whole genome shotgun (WGS) entry which is preliminary data.</text>
</comment>
<evidence type="ECO:0000256" key="6">
    <source>
        <dbReference type="SAM" id="SignalP"/>
    </source>
</evidence>
<comment type="similarity">
    <text evidence="2">Belongs to the GILT family.</text>
</comment>
<feature type="signal peptide" evidence="6">
    <location>
        <begin position="1"/>
        <end position="17"/>
    </location>
</feature>
<name>A0A9W7BMX8_9STRA</name>
<reference evidence="8" key="1">
    <citation type="journal article" date="2023" name="Commun. Biol.">
        <title>Genome analysis of Parmales, the sister group of diatoms, reveals the evolutionary specialization of diatoms from phago-mixotrophs to photoautotrophs.</title>
        <authorList>
            <person name="Ban H."/>
            <person name="Sato S."/>
            <person name="Yoshikawa S."/>
            <person name="Yamada K."/>
            <person name="Nakamura Y."/>
            <person name="Ichinomiya M."/>
            <person name="Sato N."/>
            <person name="Blanc-Mathieu R."/>
            <person name="Endo H."/>
            <person name="Kuwata A."/>
            <person name="Ogata H."/>
        </authorList>
    </citation>
    <scope>NUCLEOTIDE SEQUENCE [LARGE SCALE GENOMIC DNA]</scope>
    <source>
        <strain evidence="8">NIES 3701</strain>
    </source>
</reference>
<dbReference type="Pfam" id="PF03227">
    <property type="entry name" value="GILT"/>
    <property type="match status" value="1"/>
</dbReference>
<sequence length="262" mass="28862">MKFSSALMLATVSGAIATDPVEVLVCVEALCPACEGFVTDYLLPTANTPGMNDIMKVTYVPYGNAKIDMDAKTVTCQHGDTECFANSYEQCVIDIYPDQADFLPFVACIAAVPTQFKMSQDKTFQECAESSNLDFDVIKECHDDADRAWDLQVKNSELTPVDHQYTPWIVIDDELYDNSSHDFQGAVCSAFAAKGGSSDACTAALSSLSMLIRLSQPKDNPRSDIVTRTCWKLGNEKRRFSFSLCQKENVTSFPFVPSPPSY</sequence>
<keyword evidence="4 6" id="KW-0732">Signal</keyword>
<dbReference type="AlphaFoldDB" id="A0A9W7BMX8"/>
<dbReference type="OrthoDB" id="191451at2759"/>
<feature type="chain" id="PRO_5040733085" description="Gamma-interferon-inducible lysosomal thiol reductase" evidence="6">
    <location>
        <begin position="18"/>
        <end position="262"/>
    </location>
</feature>
<dbReference type="EMBL" id="BRXY01000367">
    <property type="protein sequence ID" value="GMH90099.1"/>
    <property type="molecule type" value="Genomic_DNA"/>
</dbReference>
<protein>
    <recommendedName>
        <fullName evidence="9">Gamma-interferon-inducible lysosomal thiol reductase</fullName>
    </recommendedName>
</protein>
<evidence type="ECO:0000256" key="2">
    <source>
        <dbReference type="ARBA" id="ARBA00005679"/>
    </source>
</evidence>
<dbReference type="InterPro" id="IPR004911">
    <property type="entry name" value="Interferon-induced_GILT"/>
</dbReference>
<evidence type="ECO:0000256" key="1">
    <source>
        <dbReference type="ARBA" id="ARBA00004613"/>
    </source>
</evidence>
<accession>A0A9W7BMX8</accession>
<evidence type="ECO:0000313" key="7">
    <source>
        <dbReference type="EMBL" id="GMH90099.1"/>
    </source>
</evidence>
<dbReference type="GO" id="GO:0016671">
    <property type="term" value="F:oxidoreductase activity, acting on a sulfur group of donors, disulfide as acceptor"/>
    <property type="evidence" value="ECO:0007669"/>
    <property type="project" value="InterPro"/>
</dbReference>
<dbReference type="GO" id="GO:0005576">
    <property type="term" value="C:extracellular region"/>
    <property type="evidence" value="ECO:0007669"/>
    <property type="project" value="UniProtKB-SubCell"/>
</dbReference>
<organism evidence="7 8">
    <name type="scientific">Triparma strigata</name>
    <dbReference type="NCBI Taxonomy" id="1606541"/>
    <lineage>
        <taxon>Eukaryota</taxon>
        <taxon>Sar</taxon>
        <taxon>Stramenopiles</taxon>
        <taxon>Ochrophyta</taxon>
        <taxon>Bolidophyceae</taxon>
        <taxon>Parmales</taxon>
        <taxon>Triparmaceae</taxon>
        <taxon>Triparma</taxon>
    </lineage>
</organism>